<accession>A0AAV5IFS4</accession>
<comment type="caution">
    <text evidence="2">The sequence shown here is derived from an EMBL/GenBank/DDBJ whole genome shotgun (WGS) entry which is preliminary data.</text>
</comment>
<keyword evidence="3" id="KW-1185">Reference proteome</keyword>
<reference evidence="2 3" key="1">
    <citation type="journal article" date="2021" name="Commun. Biol.">
        <title>The genome of Shorea leprosula (Dipterocarpaceae) highlights the ecological relevance of drought in aseasonal tropical rainforests.</title>
        <authorList>
            <person name="Ng K.K.S."/>
            <person name="Kobayashi M.J."/>
            <person name="Fawcett J.A."/>
            <person name="Hatakeyama M."/>
            <person name="Paape T."/>
            <person name="Ng C.H."/>
            <person name="Ang C.C."/>
            <person name="Tnah L.H."/>
            <person name="Lee C.T."/>
            <person name="Nishiyama T."/>
            <person name="Sese J."/>
            <person name="O'Brien M.J."/>
            <person name="Copetti D."/>
            <person name="Mohd Noor M.I."/>
            <person name="Ong R.C."/>
            <person name="Putra M."/>
            <person name="Sireger I.Z."/>
            <person name="Indrioko S."/>
            <person name="Kosugi Y."/>
            <person name="Izuno A."/>
            <person name="Isagi Y."/>
            <person name="Lee S.L."/>
            <person name="Shimizu K.K."/>
        </authorList>
    </citation>
    <scope>NUCLEOTIDE SEQUENCE [LARGE SCALE GENOMIC DNA]</scope>
    <source>
        <strain evidence="2">214</strain>
    </source>
</reference>
<feature type="region of interest" description="Disordered" evidence="1">
    <location>
        <begin position="324"/>
        <end position="377"/>
    </location>
</feature>
<dbReference type="Proteomes" id="UP001054252">
    <property type="component" value="Unassembled WGS sequence"/>
</dbReference>
<dbReference type="PANTHER" id="PTHR47377">
    <property type="entry name" value="RHODANESE-LIKE DOMAIN-CONTAINING PROTEIN 4, CHLOROPLASTIC"/>
    <property type="match status" value="1"/>
</dbReference>
<organism evidence="2 3">
    <name type="scientific">Rubroshorea leprosula</name>
    <dbReference type="NCBI Taxonomy" id="152421"/>
    <lineage>
        <taxon>Eukaryota</taxon>
        <taxon>Viridiplantae</taxon>
        <taxon>Streptophyta</taxon>
        <taxon>Embryophyta</taxon>
        <taxon>Tracheophyta</taxon>
        <taxon>Spermatophyta</taxon>
        <taxon>Magnoliopsida</taxon>
        <taxon>eudicotyledons</taxon>
        <taxon>Gunneridae</taxon>
        <taxon>Pentapetalae</taxon>
        <taxon>rosids</taxon>
        <taxon>malvids</taxon>
        <taxon>Malvales</taxon>
        <taxon>Dipterocarpaceae</taxon>
        <taxon>Rubroshorea</taxon>
    </lineage>
</organism>
<protein>
    <recommendedName>
        <fullName evidence="4">Rhodanese-like domain-containing protein 4, chloroplastic</fullName>
    </recommendedName>
</protein>
<evidence type="ECO:0000256" key="1">
    <source>
        <dbReference type="SAM" id="MobiDB-lite"/>
    </source>
</evidence>
<evidence type="ECO:0000313" key="2">
    <source>
        <dbReference type="EMBL" id="GKU96692.1"/>
    </source>
</evidence>
<dbReference type="Gene3D" id="3.40.250.10">
    <property type="entry name" value="Rhodanese-like domain"/>
    <property type="match status" value="1"/>
</dbReference>
<feature type="compositionally biased region" description="Pro residues" evidence="1">
    <location>
        <begin position="393"/>
        <end position="404"/>
    </location>
</feature>
<dbReference type="AlphaFoldDB" id="A0AAV5IFS4"/>
<proteinExistence type="predicted"/>
<name>A0AAV5IFS4_9ROSI</name>
<dbReference type="InterPro" id="IPR036873">
    <property type="entry name" value="Rhodanese-like_dom_sf"/>
</dbReference>
<evidence type="ECO:0008006" key="4">
    <source>
        <dbReference type="Google" id="ProtNLM"/>
    </source>
</evidence>
<dbReference type="EMBL" id="BPVZ01000010">
    <property type="protein sequence ID" value="GKU96692.1"/>
    <property type="molecule type" value="Genomic_DNA"/>
</dbReference>
<sequence length="404" mass="43126">MGRKSVPHCILMAIFKNIFLCPEEALQQSTGSSGSEVESSGVLDTVVGFVTENPAIVASGAAILVLPIVLSQVFGKSKPWGSESPKSAYAKLGEDAGAQLLDIRGPKEFRAVGSPYVRGLGKKPVSIVYKSEDKPGFLKKLSLKFQKTGKYHIIYSGQELWNSSKKGLGFEKTRSWVKTFGIPCCLKELFDGNSELIAGLVTVNGFRAVYAIKDGAEGARGWMEGSDSLPVTLGIAAATGLGLLTFTEVSSHSIDHDLPLGLILETNMNTFSLNPAFLSLTSPLDQKQTLQQVDEFLNAKVAPKELVDEPQQIGKALLPSSVNGKALPAPAEANPEPANVQKAEPAQLTTEPKVEPAAERSPQINSVAKTEAKAESVSGFPKLLSSYPYYPDLKPPTSPSPSQQ</sequence>
<feature type="compositionally biased region" description="Low complexity" evidence="1">
    <location>
        <begin position="328"/>
        <end position="339"/>
    </location>
</feature>
<dbReference type="PANTHER" id="PTHR47377:SF1">
    <property type="entry name" value="RHODANESE-LIKE DOMAIN-CONTAINING PROTEIN 4, CHLOROPLASTIC"/>
    <property type="match status" value="1"/>
</dbReference>
<dbReference type="InterPro" id="IPR044240">
    <property type="entry name" value="STR4-like"/>
</dbReference>
<feature type="region of interest" description="Disordered" evidence="1">
    <location>
        <begin position="385"/>
        <end position="404"/>
    </location>
</feature>
<evidence type="ECO:0000313" key="3">
    <source>
        <dbReference type="Proteomes" id="UP001054252"/>
    </source>
</evidence>
<gene>
    <name evidence="2" type="ORF">SLEP1_g9901</name>
</gene>